<evidence type="ECO:0000313" key="2">
    <source>
        <dbReference type="Proteomes" id="UP001152523"/>
    </source>
</evidence>
<reference evidence="1" key="1">
    <citation type="submission" date="2022-07" db="EMBL/GenBank/DDBJ databases">
        <authorList>
            <person name="Macas J."/>
            <person name="Novak P."/>
            <person name="Neumann P."/>
        </authorList>
    </citation>
    <scope>NUCLEOTIDE SEQUENCE</scope>
</reference>
<sequence>MPTIQYKVCMDKLVKIGHLKKHREWRKIWSLSIPPKIHTLMWRLGQDCTEQESSQGERYSLPEYVHKLSWKPGKPLVCFLVSLDSHLLAESRHVEYLRVGYALGESFFDFFVDVFTNLPNEQLCTFAMMAWSIWRSRNTLYWEGNYENDQQVIFHGTEVLNSLVRFIGRPHTKSCASLAAVKWIPTTFHVLFTFIPPNFTFSSVRTMLEAIWSVSF</sequence>
<evidence type="ECO:0000313" key="1">
    <source>
        <dbReference type="EMBL" id="CAH9123782.1"/>
    </source>
</evidence>
<name>A0AAV0ENR3_9ASTE</name>
<organism evidence="1 2">
    <name type="scientific">Cuscuta epithymum</name>
    <dbReference type="NCBI Taxonomy" id="186058"/>
    <lineage>
        <taxon>Eukaryota</taxon>
        <taxon>Viridiplantae</taxon>
        <taxon>Streptophyta</taxon>
        <taxon>Embryophyta</taxon>
        <taxon>Tracheophyta</taxon>
        <taxon>Spermatophyta</taxon>
        <taxon>Magnoliopsida</taxon>
        <taxon>eudicotyledons</taxon>
        <taxon>Gunneridae</taxon>
        <taxon>Pentapetalae</taxon>
        <taxon>asterids</taxon>
        <taxon>lamiids</taxon>
        <taxon>Solanales</taxon>
        <taxon>Convolvulaceae</taxon>
        <taxon>Cuscuteae</taxon>
        <taxon>Cuscuta</taxon>
        <taxon>Cuscuta subgen. Cuscuta</taxon>
    </lineage>
</organism>
<proteinExistence type="predicted"/>
<dbReference type="EMBL" id="CAMAPF010000932">
    <property type="protein sequence ID" value="CAH9123782.1"/>
    <property type="molecule type" value="Genomic_DNA"/>
</dbReference>
<dbReference type="Proteomes" id="UP001152523">
    <property type="component" value="Unassembled WGS sequence"/>
</dbReference>
<keyword evidence="2" id="KW-1185">Reference proteome</keyword>
<dbReference type="AlphaFoldDB" id="A0AAV0ENR3"/>
<protein>
    <recommendedName>
        <fullName evidence="3">Reverse transcriptase zinc-binding domain-containing protein</fullName>
    </recommendedName>
</protein>
<comment type="caution">
    <text evidence="1">The sequence shown here is derived from an EMBL/GenBank/DDBJ whole genome shotgun (WGS) entry which is preliminary data.</text>
</comment>
<accession>A0AAV0ENR3</accession>
<evidence type="ECO:0008006" key="3">
    <source>
        <dbReference type="Google" id="ProtNLM"/>
    </source>
</evidence>
<gene>
    <name evidence="1" type="ORF">CEPIT_LOCUS25489</name>
</gene>